<evidence type="ECO:0000256" key="1">
    <source>
        <dbReference type="SAM" id="Coils"/>
    </source>
</evidence>
<evidence type="ECO:0000313" key="3">
    <source>
        <dbReference type="EMBL" id="RXM93484.1"/>
    </source>
</evidence>
<dbReference type="EMBL" id="SCEB01004537">
    <property type="protein sequence ID" value="RXM93484.1"/>
    <property type="molecule type" value="Genomic_DNA"/>
</dbReference>
<gene>
    <name evidence="3" type="ORF">EOD39_19025</name>
</gene>
<keyword evidence="1" id="KW-0175">Coiled coil</keyword>
<feature type="compositionally biased region" description="Low complexity" evidence="2">
    <location>
        <begin position="286"/>
        <end position="309"/>
    </location>
</feature>
<feature type="compositionally biased region" description="Polar residues" evidence="2">
    <location>
        <begin position="28"/>
        <end position="57"/>
    </location>
</feature>
<evidence type="ECO:0000256" key="2">
    <source>
        <dbReference type="SAM" id="MobiDB-lite"/>
    </source>
</evidence>
<dbReference type="AlphaFoldDB" id="A0A444UZB3"/>
<feature type="coiled-coil region" evidence="1">
    <location>
        <begin position="128"/>
        <end position="176"/>
    </location>
</feature>
<keyword evidence="4" id="KW-1185">Reference proteome</keyword>
<protein>
    <submittedName>
        <fullName evidence="3">Uncharacterized protein</fullName>
    </submittedName>
</protein>
<evidence type="ECO:0000313" key="4">
    <source>
        <dbReference type="Proteomes" id="UP000289886"/>
    </source>
</evidence>
<feature type="region of interest" description="Disordered" evidence="2">
    <location>
        <begin position="23"/>
        <end position="78"/>
    </location>
</feature>
<feature type="region of interest" description="Disordered" evidence="2">
    <location>
        <begin position="247"/>
        <end position="312"/>
    </location>
</feature>
<proteinExistence type="predicted"/>
<name>A0A444UZB3_ACIRT</name>
<organism evidence="3 4">
    <name type="scientific">Acipenser ruthenus</name>
    <name type="common">Sterlet sturgeon</name>
    <dbReference type="NCBI Taxonomy" id="7906"/>
    <lineage>
        <taxon>Eukaryota</taxon>
        <taxon>Metazoa</taxon>
        <taxon>Chordata</taxon>
        <taxon>Craniata</taxon>
        <taxon>Vertebrata</taxon>
        <taxon>Euteleostomi</taxon>
        <taxon>Actinopterygii</taxon>
        <taxon>Chondrostei</taxon>
        <taxon>Acipenseriformes</taxon>
        <taxon>Acipenseridae</taxon>
        <taxon>Acipenser</taxon>
    </lineage>
</organism>
<comment type="caution">
    <text evidence="3">The sequence shown here is derived from an EMBL/GenBank/DDBJ whole genome shotgun (WGS) entry which is preliminary data.</text>
</comment>
<dbReference type="Proteomes" id="UP000289886">
    <property type="component" value="Unassembled WGS sequence"/>
</dbReference>
<reference evidence="3 4" key="1">
    <citation type="submission" date="2019-01" db="EMBL/GenBank/DDBJ databases">
        <title>Draft Genome and Complete Hox-Cluster Characterization of the Sterlet Sturgeon (Acipenser ruthenus).</title>
        <authorList>
            <person name="Wei Q."/>
        </authorList>
    </citation>
    <scope>NUCLEOTIDE SEQUENCE [LARGE SCALE GENOMIC DNA]</scope>
    <source>
        <strain evidence="3">WHYD16114868_AA</strain>
        <tissue evidence="3">Blood</tissue>
    </source>
</reference>
<sequence length="335" mass="36467">MIQGSEASLVSFEENFLALKELAESAKPKSQNTGTPTAASPVPDSTQPARSTDSTAPVPTVPAEESTVPGDSQPLLTQPPELHSTVAIMKASLSLLEVELTELRELVQARLTESDITQQLKDQTIQIKNDYKASFRELKAEVKELQQDRETLRRELTGLREELQHRDKTVQSLREQLHTLTVPHSPAGGTATQTAQPAAKHRNTEIALLMDSNGKYIDEKWLFPKHTVSKIWCPTTEKALEALYHSTAHRQPGGPPGASVHSLDNTTDTCLAQPGPAQPSGPRSGPASPFQHPAQPSQQQAHSYAAALSRPAGTGSTELEEIHHLMNLICTRLMS</sequence>
<accession>A0A444UZB3</accession>